<sequence>MVIVDSDEGGADVAGTTGGVSGVIGGAEDVASGMGTVEGAVGAGDMISAGISTCCACCGYSSYGISRCAGLVGAPRGVTAIGSQSLQAEGRILHSCEITLLLRNDFAAILHSAVEFPLKFPDSCDTLEAEHRKLKANFAALRNQPFDANQPNSEDFSSEDERLGSSSLGVKKAGCSGWSPHLVPALRRTRWHSTLRRWNGEALDLVLRADGDGFGLLSFWLWLKWRGSCSTGYTETRGVVLFRRMTSGLPLEGIL</sequence>
<dbReference type="AlphaFoldDB" id="A5AG67"/>
<gene>
    <name evidence="1" type="ORF">VITISV_022515</name>
</gene>
<organism evidence="1">
    <name type="scientific">Vitis vinifera</name>
    <name type="common">Grape</name>
    <dbReference type="NCBI Taxonomy" id="29760"/>
    <lineage>
        <taxon>Eukaryota</taxon>
        <taxon>Viridiplantae</taxon>
        <taxon>Streptophyta</taxon>
        <taxon>Embryophyta</taxon>
        <taxon>Tracheophyta</taxon>
        <taxon>Spermatophyta</taxon>
        <taxon>Magnoliopsida</taxon>
        <taxon>eudicotyledons</taxon>
        <taxon>Gunneridae</taxon>
        <taxon>Pentapetalae</taxon>
        <taxon>rosids</taxon>
        <taxon>Vitales</taxon>
        <taxon>Vitaceae</taxon>
        <taxon>Viteae</taxon>
        <taxon>Vitis</taxon>
    </lineage>
</organism>
<reference evidence="1" key="1">
    <citation type="journal article" date="2007" name="PLoS ONE">
        <title>The first genome sequence of an elite grapevine cultivar (Pinot noir Vitis vinifera L.): coping with a highly heterozygous genome.</title>
        <authorList>
            <person name="Velasco R."/>
            <person name="Zharkikh A."/>
            <person name="Troggio M."/>
            <person name="Cartwright D.A."/>
            <person name="Cestaro A."/>
            <person name="Pruss D."/>
            <person name="Pindo M."/>
            <person name="FitzGerald L.M."/>
            <person name="Vezzulli S."/>
            <person name="Reid J."/>
            <person name="Malacarne G."/>
            <person name="Iliev D."/>
            <person name="Coppola G."/>
            <person name="Wardell B."/>
            <person name="Micheletti D."/>
            <person name="Macalma T."/>
            <person name="Facci M."/>
            <person name="Mitchell J.T."/>
            <person name="Perazzolli M."/>
            <person name="Eldredge G."/>
            <person name="Gatto P."/>
            <person name="Oyzerski R."/>
            <person name="Moretto M."/>
            <person name="Gutin N."/>
            <person name="Stefanini M."/>
            <person name="Chen Y."/>
            <person name="Segala C."/>
            <person name="Davenport C."/>
            <person name="Dematte L."/>
            <person name="Mraz A."/>
            <person name="Battilana J."/>
            <person name="Stormo K."/>
            <person name="Costa F."/>
            <person name="Tao Q."/>
            <person name="Si-Ammour A."/>
            <person name="Harkins T."/>
            <person name="Lackey A."/>
            <person name="Perbost C."/>
            <person name="Taillon B."/>
            <person name="Stella A."/>
            <person name="Solovyev V."/>
            <person name="Fawcett J.A."/>
            <person name="Sterck L."/>
            <person name="Vandepoele K."/>
            <person name="Grando S.M."/>
            <person name="Toppo S."/>
            <person name="Moser C."/>
            <person name="Lanchbury J."/>
            <person name="Bogden R."/>
            <person name="Skolnick M."/>
            <person name="Sgaramella V."/>
            <person name="Bhatnagar S.K."/>
            <person name="Fontana P."/>
            <person name="Gutin A."/>
            <person name="Van de Peer Y."/>
            <person name="Salamini F."/>
            <person name="Viola R."/>
        </authorList>
    </citation>
    <scope>NUCLEOTIDE SEQUENCE</scope>
</reference>
<proteinExistence type="predicted"/>
<dbReference type="EMBL" id="AM425942">
    <property type="protein sequence ID" value="CAN75631.1"/>
    <property type="molecule type" value="Genomic_DNA"/>
</dbReference>
<name>A5AG67_VITVI</name>
<evidence type="ECO:0000313" key="1">
    <source>
        <dbReference type="EMBL" id="CAN75631.1"/>
    </source>
</evidence>
<protein>
    <submittedName>
        <fullName evidence="1">Uncharacterized protein</fullName>
    </submittedName>
</protein>
<accession>A5AG67</accession>